<feature type="binding site" evidence="6">
    <location>
        <position position="50"/>
    </location>
    <ligand>
        <name>AMP</name>
        <dbReference type="ChEBI" id="CHEBI:456215"/>
    </ligand>
</feature>
<keyword evidence="6" id="KW-0862">Zinc</keyword>
<protein>
    <recommendedName>
        <fullName evidence="6 8">Adenylate kinase</fullName>
        <shortName evidence="6">AK</shortName>
        <ecNumber evidence="6 8">2.7.4.3</ecNumber>
    </recommendedName>
    <alternativeName>
        <fullName evidence="6">ATP-AMP transphosphorylase</fullName>
    </alternativeName>
    <alternativeName>
        <fullName evidence="6">ATP:AMP phosphotransferase</fullName>
    </alternativeName>
    <alternativeName>
        <fullName evidence="6">Adenylate monophosphate kinase</fullName>
    </alternativeName>
</protein>
<comment type="similarity">
    <text evidence="6 7">Belongs to the adenylate kinase family.</text>
</comment>
<feature type="binding site" evidence="6">
    <location>
        <begin position="29"/>
        <end position="34"/>
    </location>
    <ligand>
        <name>ATP</name>
        <dbReference type="ChEBI" id="CHEBI:30616"/>
    </ligand>
</feature>
<feature type="binding site" evidence="6">
    <location>
        <begin position="155"/>
        <end position="156"/>
    </location>
    <ligand>
        <name>ATP</name>
        <dbReference type="ChEBI" id="CHEBI:30616"/>
    </ligand>
</feature>
<evidence type="ECO:0000256" key="5">
    <source>
        <dbReference type="ARBA" id="ARBA00022840"/>
    </source>
</evidence>
<dbReference type="InterPro" id="IPR000850">
    <property type="entry name" value="Adenylat/UMP-CMP_kin"/>
</dbReference>
<dbReference type="CDD" id="cd01428">
    <property type="entry name" value="ADK"/>
    <property type="match status" value="1"/>
</dbReference>
<evidence type="ECO:0000256" key="3">
    <source>
        <dbReference type="ARBA" id="ARBA00022741"/>
    </source>
</evidence>
<keyword evidence="10" id="KW-1185">Reference proteome</keyword>
<comment type="catalytic activity">
    <reaction evidence="6 8">
        <text>AMP + ATP = 2 ADP</text>
        <dbReference type="Rhea" id="RHEA:12973"/>
        <dbReference type="ChEBI" id="CHEBI:30616"/>
        <dbReference type="ChEBI" id="CHEBI:456215"/>
        <dbReference type="ChEBI" id="CHEBI:456216"/>
        <dbReference type="EC" id="2.7.4.3"/>
    </reaction>
</comment>
<dbReference type="InterPro" id="IPR027417">
    <property type="entry name" value="P-loop_NTPase"/>
</dbReference>
<dbReference type="PANTHER" id="PTHR23359">
    <property type="entry name" value="NUCLEOTIDE KINASE"/>
    <property type="match status" value="1"/>
</dbReference>
<evidence type="ECO:0000256" key="1">
    <source>
        <dbReference type="ARBA" id="ARBA00022679"/>
    </source>
</evidence>
<feature type="binding site" evidence="6">
    <location>
        <position position="152"/>
    </location>
    <ligand>
        <name>Zn(2+)</name>
        <dbReference type="ChEBI" id="CHEBI:29105"/>
        <note>structural</note>
    </ligand>
</feature>
<evidence type="ECO:0000313" key="10">
    <source>
        <dbReference type="Proteomes" id="UP000249865"/>
    </source>
</evidence>
<comment type="function">
    <text evidence="6">Catalyzes the reversible transfer of the terminal phosphate group between ATP and AMP. Plays an important role in cellular energy homeostasis and in adenine nucleotide metabolism.</text>
</comment>
<keyword evidence="1 6" id="KW-0808">Transferase</keyword>
<dbReference type="KEGG" id="mclo:DK849_01330"/>
<feature type="binding site" evidence="6">
    <location>
        <position position="146"/>
    </location>
    <ligand>
        <name>ATP</name>
        <dbReference type="ChEBI" id="CHEBI:30616"/>
    </ligand>
</feature>
<evidence type="ECO:0000256" key="4">
    <source>
        <dbReference type="ARBA" id="ARBA00022777"/>
    </source>
</evidence>
<comment type="subcellular location">
    <subcellularLocation>
        <location evidence="6 8">Cytoplasm</location>
    </subcellularLocation>
</comment>
<comment type="pathway">
    <text evidence="6">Purine metabolism; AMP biosynthesis via salvage pathway; AMP from ADP: step 1/1.</text>
</comment>
<dbReference type="GO" id="GO:0005737">
    <property type="term" value="C:cytoplasm"/>
    <property type="evidence" value="ECO:0007669"/>
    <property type="project" value="UniProtKB-SubCell"/>
</dbReference>
<feature type="region of interest" description="LID" evidence="6">
    <location>
        <begin position="145"/>
        <end position="182"/>
    </location>
</feature>
<feature type="binding site" evidence="6">
    <location>
        <position position="190"/>
    </location>
    <ligand>
        <name>AMP</name>
        <dbReference type="ChEBI" id="CHEBI:456215"/>
    </ligand>
</feature>
<comment type="subunit">
    <text evidence="6 8">Monomer.</text>
</comment>
<gene>
    <name evidence="6" type="primary">adk</name>
    <name evidence="9" type="ORF">DK849_01330</name>
</gene>
<keyword evidence="6" id="KW-0479">Metal-binding</keyword>
<dbReference type="Proteomes" id="UP000249865">
    <property type="component" value="Chromosome"/>
</dbReference>
<dbReference type="PROSITE" id="PS00113">
    <property type="entry name" value="ADENYLATE_KINASE"/>
    <property type="match status" value="1"/>
</dbReference>
<dbReference type="InterPro" id="IPR007862">
    <property type="entry name" value="Adenylate_kinase_lid-dom"/>
</dbReference>
<dbReference type="AlphaFoldDB" id="A0A2Z4LN83"/>
<feature type="binding site" evidence="6">
    <location>
        <position position="179"/>
    </location>
    <ligand>
        <name>AMP</name>
        <dbReference type="ChEBI" id="CHEBI:456215"/>
    </ligand>
</feature>
<dbReference type="GO" id="GO:0005524">
    <property type="term" value="F:ATP binding"/>
    <property type="evidence" value="ECO:0007669"/>
    <property type="project" value="UniProtKB-UniRule"/>
</dbReference>
<dbReference type="FunFam" id="3.40.50.300:FF:000106">
    <property type="entry name" value="Adenylate kinase mitochondrial"/>
    <property type="match status" value="1"/>
</dbReference>
<sequence>MIAKCQKNKSCCNSNENQYPNIIFLGAPGAGKGSIATRIVKVYGYYQLSTGEMFREEIANKTPLGLEIKSILDSGKYVDDSLTNRLVEAKVSELVKQKQPFILDGYPRTLEQANFLKSLESKGINIGKVILLNITSDQVIERLSKRRICSECKKIYHLEFNPPKDENVCDKCGGAIIKRLDDEPEVIKKRLAIYSEQTKCLIDYYNDMKILSEVNGYQEYEKVYSDVQKALKWS</sequence>
<dbReference type="GO" id="GO:0008270">
    <property type="term" value="F:zinc ion binding"/>
    <property type="evidence" value="ECO:0007669"/>
    <property type="project" value="UniProtKB-UniRule"/>
</dbReference>
<evidence type="ECO:0000313" key="9">
    <source>
        <dbReference type="EMBL" id="AWX42717.1"/>
    </source>
</evidence>
<dbReference type="EC" id="2.7.4.3" evidence="6 8"/>
<dbReference type="UniPathway" id="UPA00588">
    <property type="reaction ID" value="UER00649"/>
</dbReference>
<feature type="binding site" evidence="6">
    <location>
        <begin position="76"/>
        <end position="78"/>
    </location>
    <ligand>
        <name>AMP</name>
        <dbReference type="ChEBI" id="CHEBI:456215"/>
    </ligand>
</feature>
<dbReference type="Pfam" id="PF05191">
    <property type="entry name" value="ADK_lid"/>
    <property type="match status" value="1"/>
</dbReference>
<evidence type="ECO:0000256" key="2">
    <source>
        <dbReference type="ARBA" id="ARBA00022727"/>
    </source>
</evidence>
<keyword evidence="6" id="KW-0963">Cytoplasm</keyword>
<name>A0A2Z4LN83_9BACT</name>
<dbReference type="InterPro" id="IPR033690">
    <property type="entry name" value="Adenylat_kinase_CS"/>
</dbReference>
<dbReference type="RefSeq" id="WP_029330418.1">
    <property type="nucleotide sequence ID" value="NZ_CP030103.1"/>
</dbReference>
<proteinExistence type="inferred from homology"/>
<keyword evidence="2 6" id="KW-0545">Nucleotide biosynthesis</keyword>
<keyword evidence="4 6" id="KW-0418">Kinase</keyword>
<dbReference type="Pfam" id="PF00406">
    <property type="entry name" value="ADK"/>
    <property type="match status" value="1"/>
</dbReference>
<dbReference type="SUPFAM" id="SSF52540">
    <property type="entry name" value="P-loop containing nucleoside triphosphate hydrolases"/>
    <property type="match status" value="1"/>
</dbReference>
<feature type="binding site" evidence="6">
    <location>
        <position position="55"/>
    </location>
    <ligand>
        <name>AMP</name>
        <dbReference type="ChEBI" id="CHEBI:456215"/>
    </ligand>
</feature>
<feature type="binding site" evidence="6">
    <location>
        <position position="149"/>
    </location>
    <ligand>
        <name>Zn(2+)</name>
        <dbReference type="ChEBI" id="CHEBI:29105"/>
        <note>structural</note>
    </ligand>
</feature>
<reference evidence="10" key="1">
    <citation type="submission" date="2018-06" db="EMBL/GenBank/DDBJ databases">
        <title>Complete genome sequences of Mycoplasma anatis, M. anseris and M. cloacale type strains.</title>
        <authorList>
            <person name="Grozner D."/>
            <person name="Forro B."/>
            <person name="Sulyok K.M."/>
            <person name="Marton S."/>
            <person name="Kreizinger Z."/>
            <person name="Banyai K."/>
            <person name="Gyuranecz M."/>
        </authorList>
    </citation>
    <scope>NUCLEOTIDE SEQUENCE [LARGE SCALE GENOMIC DNA]</scope>
    <source>
        <strain evidence="10">NCTC 10199</strain>
    </source>
</reference>
<keyword evidence="3 6" id="KW-0547">Nucleotide-binding</keyword>
<keyword evidence="5 6" id="KW-0067">ATP-binding</keyword>
<dbReference type="OrthoDB" id="9805030at2"/>
<dbReference type="NCBIfam" id="NF001381">
    <property type="entry name" value="PRK00279.1-3"/>
    <property type="match status" value="1"/>
</dbReference>
<feature type="binding site" evidence="6">
    <location>
        <begin position="105"/>
        <end position="108"/>
    </location>
    <ligand>
        <name>AMP</name>
        <dbReference type="ChEBI" id="CHEBI:456215"/>
    </ligand>
</feature>
<evidence type="ECO:0000256" key="6">
    <source>
        <dbReference type="HAMAP-Rule" id="MF_00235"/>
    </source>
</evidence>
<organism evidence="9 10">
    <name type="scientific">Metamycoplasma cloacale</name>
    <dbReference type="NCBI Taxonomy" id="92401"/>
    <lineage>
        <taxon>Bacteria</taxon>
        <taxon>Bacillati</taxon>
        <taxon>Mycoplasmatota</taxon>
        <taxon>Mycoplasmoidales</taxon>
        <taxon>Metamycoplasmataceae</taxon>
        <taxon>Metamycoplasma</taxon>
    </lineage>
</organism>
<dbReference type="HAMAP" id="MF_00235">
    <property type="entry name" value="Adenylate_kinase_Adk"/>
    <property type="match status" value="1"/>
</dbReference>
<feature type="region of interest" description="NMP" evidence="6">
    <location>
        <begin position="49"/>
        <end position="78"/>
    </location>
</feature>
<dbReference type="EMBL" id="CP030103">
    <property type="protein sequence ID" value="AWX42717.1"/>
    <property type="molecule type" value="Genomic_DNA"/>
</dbReference>
<dbReference type="GO" id="GO:0044209">
    <property type="term" value="P:AMP salvage"/>
    <property type="evidence" value="ECO:0007669"/>
    <property type="project" value="UniProtKB-UniRule"/>
</dbReference>
<feature type="binding site" evidence="6">
    <location>
        <position position="169"/>
    </location>
    <ligand>
        <name>Zn(2+)</name>
        <dbReference type="ChEBI" id="CHEBI:29105"/>
        <note>structural</note>
    </ligand>
</feature>
<dbReference type="Gene3D" id="3.40.50.300">
    <property type="entry name" value="P-loop containing nucleotide triphosphate hydrolases"/>
    <property type="match status" value="1"/>
</dbReference>
<accession>A0A2Z4LN83</accession>
<evidence type="ECO:0000256" key="7">
    <source>
        <dbReference type="RuleBase" id="RU003330"/>
    </source>
</evidence>
<comment type="domain">
    <text evidence="6">Consists of three domains, a large central CORE domain and two small peripheral domains, NMPbind and LID, which undergo movements during catalysis. The LID domain closes over the site of phosphoryl transfer upon ATP binding. Assembling and dissambling the active center during each catalytic cycle provides an effective means to prevent ATP hydrolysis. Some bacteria have evolved a zinc-coordinating structure that stabilizes the LID domain.</text>
</comment>
<feature type="binding site" evidence="6">
    <location>
        <position position="172"/>
    </location>
    <ligand>
        <name>Zn(2+)</name>
        <dbReference type="ChEBI" id="CHEBI:29105"/>
        <note>structural</note>
    </ligand>
</feature>
<feature type="binding site" evidence="6">
    <location>
        <position position="112"/>
    </location>
    <ligand>
        <name>AMP</name>
        <dbReference type="ChEBI" id="CHEBI:456215"/>
    </ligand>
</feature>
<evidence type="ECO:0000256" key="8">
    <source>
        <dbReference type="RuleBase" id="RU003331"/>
    </source>
</evidence>
<dbReference type="NCBIfam" id="TIGR01351">
    <property type="entry name" value="adk"/>
    <property type="match status" value="1"/>
</dbReference>
<dbReference type="GO" id="GO:0004017">
    <property type="term" value="F:AMP kinase activity"/>
    <property type="evidence" value="ECO:0007669"/>
    <property type="project" value="UniProtKB-UniRule"/>
</dbReference>
<feature type="binding site" evidence="6">
    <location>
        <position position="218"/>
    </location>
    <ligand>
        <name>ATP</name>
        <dbReference type="ChEBI" id="CHEBI:30616"/>
    </ligand>
</feature>
<dbReference type="PRINTS" id="PR00094">
    <property type="entry name" value="ADENYLTKNASE"/>
</dbReference>
<dbReference type="InterPro" id="IPR006259">
    <property type="entry name" value="Adenyl_kin_sub"/>
</dbReference>